<dbReference type="Proteomes" id="UP000019376">
    <property type="component" value="Unassembled WGS sequence"/>
</dbReference>
<dbReference type="InterPro" id="IPR022085">
    <property type="entry name" value="OpdG"/>
</dbReference>
<dbReference type="STRING" id="933388.S7ZHE5"/>
<protein>
    <submittedName>
        <fullName evidence="2">Uncharacterized protein</fullName>
    </submittedName>
</protein>
<dbReference type="PANTHER" id="PTHR38797:SF4">
    <property type="entry name" value="NUCLEAR PORE COMPLEX PROTEIN NUP85"/>
    <property type="match status" value="1"/>
</dbReference>
<dbReference type="OrthoDB" id="3350591at2759"/>
<dbReference type="HOGENOM" id="CLU_035263_2_1_1"/>
<evidence type="ECO:0000313" key="3">
    <source>
        <dbReference type="Proteomes" id="UP000019376"/>
    </source>
</evidence>
<name>S7ZHE5_PENO1</name>
<evidence type="ECO:0000313" key="2">
    <source>
        <dbReference type="EMBL" id="EPS28111.1"/>
    </source>
</evidence>
<gene>
    <name evidence="2" type="ORF">PDE_03057</name>
</gene>
<dbReference type="Pfam" id="PF12311">
    <property type="entry name" value="DUF3632"/>
    <property type="match status" value="1"/>
</dbReference>
<reference evidence="2 3" key="1">
    <citation type="journal article" date="2013" name="PLoS ONE">
        <title>Genomic and secretomic analyses reveal unique features of the lignocellulolytic enzyme system of Penicillium decumbens.</title>
        <authorList>
            <person name="Liu G."/>
            <person name="Zhang L."/>
            <person name="Wei X."/>
            <person name="Zou G."/>
            <person name="Qin Y."/>
            <person name="Ma L."/>
            <person name="Li J."/>
            <person name="Zheng H."/>
            <person name="Wang S."/>
            <person name="Wang C."/>
            <person name="Xun L."/>
            <person name="Zhao G.-P."/>
            <person name="Zhou Z."/>
            <person name="Qu Y."/>
        </authorList>
    </citation>
    <scope>NUCLEOTIDE SEQUENCE [LARGE SCALE GENOMIC DNA]</scope>
    <source>
        <strain evidence="3">114-2 / CGMCC 5302</strain>
    </source>
</reference>
<dbReference type="EMBL" id="KB644410">
    <property type="protein sequence ID" value="EPS28111.1"/>
    <property type="molecule type" value="Genomic_DNA"/>
</dbReference>
<proteinExistence type="predicted"/>
<feature type="region of interest" description="Disordered" evidence="1">
    <location>
        <begin position="55"/>
        <end position="75"/>
    </location>
</feature>
<sequence length="297" mass="33475">MSSSTDHSTLDLDRVKAAEELKPFEERLFRILHDLVQPGEKVDPTEAAAQINHLFPPSEDSSKAPPPEPTDENDAATDPEAFLWALWGLIIQVVRLVPPHHPGQERVIALLQALSDLPARSLDIWGSQQELWSDFPILRPCLRDHLDYVGQADPDGISEWINQNSFMARLVGKGLLSWDTLIVWMMRDVLEDELPQEQIVQDCYISVASEWITHAGSAIYSQLSDQEMTDQQKRVMKGGKLYTGRVGLCPERWAFWKSRLVEAGQQASETLRPLASAAADRMGEIEELARVDKEMRG</sequence>
<organism evidence="2 3">
    <name type="scientific">Penicillium oxalicum (strain 114-2 / CGMCC 5302)</name>
    <name type="common">Penicillium decumbens</name>
    <dbReference type="NCBI Taxonomy" id="933388"/>
    <lineage>
        <taxon>Eukaryota</taxon>
        <taxon>Fungi</taxon>
        <taxon>Dikarya</taxon>
        <taxon>Ascomycota</taxon>
        <taxon>Pezizomycotina</taxon>
        <taxon>Eurotiomycetes</taxon>
        <taxon>Eurotiomycetidae</taxon>
        <taxon>Eurotiales</taxon>
        <taxon>Aspergillaceae</taxon>
        <taxon>Penicillium</taxon>
    </lineage>
</organism>
<dbReference type="AlphaFoldDB" id="S7ZHE5"/>
<dbReference type="PANTHER" id="PTHR38797">
    <property type="entry name" value="NUCLEAR PORE COMPLEX PROTEIN NUP85-RELATED"/>
    <property type="match status" value="1"/>
</dbReference>
<dbReference type="eggNOG" id="ENOG502SRAD">
    <property type="taxonomic scope" value="Eukaryota"/>
</dbReference>
<dbReference type="InterPro" id="IPR053204">
    <property type="entry name" value="Oxopyrrolidines_Biosynth-assoc"/>
</dbReference>
<keyword evidence="3" id="KW-1185">Reference proteome</keyword>
<evidence type="ECO:0000256" key="1">
    <source>
        <dbReference type="SAM" id="MobiDB-lite"/>
    </source>
</evidence>
<accession>S7ZHE5</accession>
<dbReference type="PhylomeDB" id="S7ZHE5"/>